<dbReference type="Pfam" id="PF08889">
    <property type="entry name" value="WbqC"/>
    <property type="match status" value="1"/>
</dbReference>
<gene>
    <name evidence="1" type="ORF">EOE67_15105</name>
</gene>
<evidence type="ECO:0000313" key="2">
    <source>
        <dbReference type="Proteomes" id="UP000283077"/>
    </source>
</evidence>
<dbReference type="OrthoDB" id="3611744at2"/>
<protein>
    <recommendedName>
        <fullName evidence="3">WbqC family protein</fullName>
    </recommendedName>
</protein>
<sequence length="220" mass="24826">MRVAAFQPYLFPYIGYFKLISEVDIFVVLDDVSFRKKSYINRNTIKICGKPHNFTVPVKDVSQNRLINQHYYMNDGDLFVKMIGDYGRTAIFGHLKEYYEYVFSENNISGNVAEVNFLLISKVCEMLQVKTKIIKSSSLLIDAVGERRIIDICTSLGASCYVNPVGGIGLYGEETFLQAGLDLEFKDYRGLIAGDVAYSILDDIFSKGVCNVSNILRSTL</sequence>
<dbReference type="InterPro" id="IPR014985">
    <property type="entry name" value="WbqC"/>
</dbReference>
<dbReference type="EMBL" id="SACS01000017">
    <property type="protein sequence ID" value="RVU34569.1"/>
    <property type="molecule type" value="Genomic_DNA"/>
</dbReference>
<dbReference type="Proteomes" id="UP000283077">
    <property type="component" value="Unassembled WGS sequence"/>
</dbReference>
<name>A0A437QJ92_9GAMM</name>
<organism evidence="1 2">
    <name type="scientific">Rheinheimera riviphila</name>
    <dbReference type="NCBI Taxonomy" id="1834037"/>
    <lineage>
        <taxon>Bacteria</taxon>
        <taxon>Pseudomonadati</taxon>
        <taxon>Pseudomonadota</taxon>
        <taxon>Gammaproteobacteria</taxon>
        <taxon>Chromatiales</taxon>
        <taxon>Chromatiaceae</taxon>
        <taxon>Rheinheimera</taxon>
    </lineage>
</organism>
<reference evidence="1 2" key="1">
    <citation type="submission" date="2019-01" db="EMBL/GenBank/DDBJ databases">
        <authorList>
            <person name="Chen W.-M."/>
        </authorList>
    </citation>
    <scope>NUCLEOTIDE SEQUENCE [LARGE SCALE GENOMIC DNA]</scope>
    <source>
        <strain evidence="1 2">KYPC3</strain>
    </source>
</reference>
<dbReference type="AlphaFoldDB" id="A0A437QJ92"/>
<keyword evidence="2" id="KW-1185">Reference proteome</keyword>
<evidence type="ECO:0000313" key="1">
    <source>
        <dbReference type="EMBL" id="RVU34569.1"/>
    </source>
</evidence>
<proteinExistence type="predicted"/>
<accession>A0A437QJ92</accession>
<evidence type="ECO:0008006" key="3">
    <source>
        <dbReference type="Google" id="ProtNLM"/>
    </source>
</evidence>
<comment type="caution">
    <text evidence="1">The sequence shown here is derived from an EMBL/GenBank/DDBJ whole genome shotgun (WGS) entry which is preliminary data.</text>
</comment>